<gene>
    <name evidence="1" type="ORF">Tci_867939</name>
</gene>
<dbReference type="AlphaFoldDB" id="A0A699SE69"/>
<organism evidence="1">
    <name type="scientific">Tanacetum cinerariifolium</name>
    <name type="common">Dalmatian daisy</name>
    <name type="synonym">Chrysanthemum cinerariifolium</name>
    <dbReference type="NCBI Taxonomy" id="118510"/>
    <lineage>
        <taxon>Eukaryota</taxon>
        <taxon>Viridiplantae</taxon>
        <taxon>Streptophyta</taxon>
        <taxon>Embryophyta</taxon>
        <taxon>Tracheophyta</taxon>
        <taxon>Spermatophyta</taxon>
        <taxon>Magnoliopsida</taxon>
        <taxon>eudicotyledons</taxon>
        <taxon>Gunneridae</taxon>
        <taxon>Pentapetalae</taxon>
        <taxon>asterids</taxon>
        <taxon>campanulids</taxon>
        <taxon>Asterales</taxon>
        <taxon>Asteraceae</taxon>
        <taxon>Asteroideae</taxon>
        <taxon>Anthemideae</taxon>
        <taxon>Anthemidinae</taxon>
        <taxon>Tanacetum</taxon>
    </lineage>
</organism>
<protein>
    <submittedName>
        <fullName evidence="1">Uncharacterized protein</fullName>
    </submittedName>
</protein>
<accession>A0A699SE69</accession>
<sequence>MGIHDFLCLLEWIGAEVQEEPHFDYLATGTPSFKILAKAEASQKRKASTFGATSGHVA</sequence>
<comment type="caution">
    <text evidence="1">The sequence shown here is derived from an EMBL/GenBank/DDBJ whole genome shotgun (WGS) entry which is preliminary data.</text>
</comment>
<feature type="non-terminal residue" evidence="1">
    <location>
        <position position="58"/>
    </location>
</feature>
<reference evidence="1" key="1">
    <citation type="journal article" date="2019" name="Sci. Rep.">
        <title>Draft genome of Tanacetum cinerariifolium, the natural source of mosquito coil.</title>
        <authorList>
            <person name="Yamashiro T."/>
            <person name="Shiraishi A."/>
            <person name="Satake H."/>
            <person name="Nakayama K."/>
        </authorList>
    </citation>
    <scope>NUCLEOTIDE SEQUENCE</scope>
</reference>
<name>A0A699SE69_TANCI</name>
<dbReference type="EMBL" id="BKCJ011157574">
    <property type="protein sequence ID" value="GFC95969.1"/>
    <property type="molecule type" value="Genomic_DNA"/>
</dbReference>
<evidence type="ECO:0000313" key="1">
    <source>
        <dbReference type="EMBL" id="GFC95969.1"/>
    </source>
</evidence>
<proteinExistence type="predicted"/>